<comment type="similarity">
    <text evidence="2">Belongs to the GOSR1 family.</text>
</comment>
<gene>
    <name evidence="11" type="ORF">CHYS00102_LOCUS13033</name>
</gene>
<dbReference type="GO" id="GO:0015031">
    <property type="term" value="P:protein transport"/>
    <property type="evidence" value="ECO:0007669"/>
    <property type="project" value="UniProtKB-KW"/>
</dbReference>
<reference evidence="11" key="1">
    <citation type="submission" date="2021-01" db="EMBL/GenBank/DDBJ databases">
        <authorList>
            <person name="Corre E."/>
            <person name="Pelletier E."/>
            <person name="Niang G."/>
            <person name="Scheremetjew M."/>
            <person name="Finn R."/>
            <person name="Kale V."/>
            <person name="Holt S."/>
            <person name="Cochrane G."/>
            <person name="Meng A."/>
            <person name="Brown T."/>
            <person name="Cohen L."/>
        </authorList>
    </citation>
    <scope>NUCLEOTIDE SEQUENCE</scope>
    <source>
        <strain evidence="11">308</strain>
    </source>
</reference>
<dbReference type="GO" id="GO:0031201">
    <property type="term" value="C:SNARE complex"/>
    <property type="evidence" value="ECO:0007669"/>
    <property type="project" value="TreeGrafter"/>
</dbReference>
<dbReference type="GO" id="GO:0005484">
    <property type="term" value="F:SNAP receptor activity"/>
    <property type="evidence" value="ECO:0007669"/>
    <property type="project" value="TreeGrafter"/>
</dbReference>
<evidence type="ECO:0000256" key="9">
    <source>
        <dbReference type="SAM" id="MobiDB-lite"/>
    </source>
</evidence>
<dbReference type="EMBL" id="HBFR01017943">
    <property type="protein sequence ID" value="CAD8885836.1"/>
    <property type="molecule type" value="Transcribed_RNA"/>
</dbReference>
<evidence type="ECO:0000256" key="8">
    <source>
        <dbReference type="ARBA" id="ARBA00023136"/>
    </source>
</evidence>
<organism evidence="11">
    <name type="scientific">Corethron hystrix</name>
    <dbReference type="NCBI Taxonomy" id="216773"/>
    <lineage>
        <taxon>Eukaryota</taxon>
        <taxon>Sar</taxon>
        <taxon>Stramenopiles</taxon>
        <taxon>Ochrophyta</taxon>
        <taxon>Bacillariophyta</taxon>
        <taxon>Coscinodiscophyceae</taxon>
        <taxon>Corethrophycidae</taxon>
        <taxon>Corethrales</taxon>
        <taxon>Corethraceae</taxon>
        <taxon>Corethron</taxon>
    </lineage>
</organism>
<feature type="transmembrane region" description="Helical" evidence="10">
    <location>
        <begin position="236"/>
        <end position="253"/>
    </location>
</feature>
<evidence type="ECO:0000256" key="2">
    <source>
        <dbReference type="ARBA" id="ARBA00008473"/>
    </source>
</evidence>
<evidence type="ECO:0000256" key="1">
    <source>
        <dbReference type="ARBA" id="ARBA00004409"/>
    </source>
</evidence>
<dbReference type="PANTHER" id="PTHR21094:SF2">
    <property type="entry name" value="GOLGI SNAP RECEPTOR COMPLEX MEMBER 1"/>
    <property type="match status" value="1"/>
</dbReference>
<evidence type="ECO:0000313" key="11">
    <source>
        <dbReference type="EMBL" id="CAD8885836.1"/>
    </source>
</evidence>
<keyword evidence="7" id="KW-0333">Golgi apparatus</keyword>
<dbReference type="GO" id="GO:0006888">
    <property type="term" value="P:endoplasmic reticulum to Golgi vesicle-mediated transport"/>
    <property type="evidence" value="ECO:0007669"/>
    <property type="project" value="InterPro"/>
</dbReference>
<keyword evidence="4 10" id="KW-0812">Transmembrane</keyword>
<dbReference type="GO" id="GO:0005801">
    <property type="term" value="C:cis-Golgi network"/>
    <property type="evidence" value="ECO:0007669"/>
    <property type="project" value="InterPro"/>
</dbReference>
<dbReference type="PANTHER" id="PTHR21094">
    <property type="entry name" value="GOS-28 SNARE- RELATED"/>
    <property type="match status" value="1"/>
</dbReference>
<protein>
    <recommendedName>
        <fullName evidence="12">Golgi SNAP receptor complex member 1</fullName>
    </recommendedName>
</protein>
<keyword evidence="8 10" id="KW-0472">Membrane</keyword>
<name>A0A7S1BGG8_9STRA</name>
<dbReference type="GO" id="GO:0005797">
    <property type="term" value="C:Golgi medial cisterna"/>
    <property type="evidence" value="ECO:0007669"/>
    <property type="project" value="TreeGrafter"/>
</dbReference>
<feature type="region of interest" description="Disordered" evidence="9">
    <location>
        <begin position="1"/>
        <end position="27"/>
    </location>
</feature>
<evidence type="ECO:0000256" key="6">
    <source>
        <dbReference type="ARBA" id="ARBA00022989"/>
    </source>
</evidence>
<keyword evidence="6 10" id="KW-1133">Transmembrane helix</keyword>
<evidence type="ECO:0000256" key="10">
    <source>
        <dbReference type="SAM" id="Phobius"/>
    </source>
</evidence>
<evidence type="ECO:0000256" key="3">
    <source>
        <dbReference type="ARBA" id="ARBA00022448"/>
    </source>
</evidence>
<evidence type="ECO:0008006" key="12">
    <source>
        <dbReference type="Google" id="ProtNLM"/>
    </source>
</evidence>
<dbReference type="AlphaFoldDB" id="A0A7S1BGG8"/>
<dbReference type="GO" id="GO:0000139">
    <property type="term" value="C:Golgi membrane"/>
    <property type="evidence" value="ECO:0007669"/>
    <property type="project" value="UniProtKB-SubCell"/>
</dbReference>
<sequence length="254" mass="28499">MISSSADIEMSQHRRPPPSSSSASFDLLKREATRLERHIEEKVGRYQQLSQRLSRAPPASHLDAESGSLLEGDVAAVLEEERVLAAEIERLISAMSERNDRMAAVAERSQRDQQTLLVRRYREILYDYSTDFKKIRGNLARKRDEAELFRTRSGTAKKEAGDEGMDHLLREKRAIGNSLLSATSVIGQAREIHGDLRTQRKMLHGVSGTVAGLTANVPGVNRLIDAIRKKKNKDNLIISGVIAACVLFTMWYLF</sequence>
<dbReference type="GO" id="GO:0048219">
    <property type="term" value="P:inter-Golgi cisterna vesicle-mediated transport"/>
    <property type="evidence" value="ECO:0007669"/>
    <property type="project" value="TreeGrafter"/>
</dbReference>
<evidence type="ECO:0000256" key="4">
    <source>
        <dbReference type="ARBA" id="ARBA00022692"/>
    </source>
</evidence>
<comment type="subcellular location">
    <subcellularLocation>
        <location evidence="1">Golgi apparatus membrane</location>
        <topology evidence="1">Single-pass type IV membrane protein</topology>
    </subcellularLocation>
</comment>
<evidence type="ECO:0000256" key="5">
    <source>
        <dbReference type="ARBA" id="ARBA00022927"/>
    </source>
</evidence>
<keyword evidence="5" id="KW-0653">Protein transport</keyword>
<dbReference type="Pfam" id="PF12352">
    <property type="entry name" value="V-SNARE_C"/>
    <property type="match status" value="1"/>
</dbReference>
<proteinExistence type="inferred from homology"/>
<accession>A0A7S1BGG8</accession>
<keyword evidence="3" id="KW-0813">Transport</keyword>
<dbReference type="GO" id="GO:0006906">
    <property type="term" value="P:vesicle fusion"/>
    <property type="evidence" value="ECO:0007669"/>
    <property type="project" value="TreeGrafter"/>
</dbReference>
<evidence type="ECO:0000256" key="7">
    <source>
        <dbReference type="ARBA" id="ARBA00023034"/>
    </source>
</evidence>
<dbReference type="InterPro" id="IPR023601">
    <property type="entry name" value="Golgi_SNAP_su1"/>
</dbReference>